<proteinExistence type="predicted"/>
<evidence type="ECO:0000313" key="2">
    <source>
        <dbReference type="EMBL" id="AKE59068.1"/>
    </source>
</evidence>
<dbReference type="KEGG" id="cama:F384_10970"/>
<evidence type="ECO:0000256" key="1">
    <source>
        <dbReference type="SAM" id="Phobius"/>
    </source>
</evidence>
<protein>
    <submittedName>
        <fullName evidence="2">Membrane protein</fullName>
    </submittedName>
</protein>
<feature type="transmembrane region" description="Helical" evidence="1">
    <location>
        <begin position="320"/>
        <end position="335"/>
    </location>
</feature>
<dbReference type="Proteomes" id="UP000034085">
    <property type="component" value="Chromosome"/>
</dbReference>
<dbReference type="PATRIC" id="fig|1261127.3.peg.2287"/>
<feature type="transmembrane region" description="Helical" evidence="1">
    <location>
        <begin position="175"/>
        <end position="199"/>
    </location>
</feature>
<reference evidence="2 3" key="1">
    <citation type="journal article" date="2013" name="Appl. Microbiol. Biotechnol.">
        <title>Glycerol assimilation and production of 1,3-propanediol by Citrobacter amalonaticus Y19.</title>
        <authorList>
            <person name="Ainala S.K."/>
            <person name="Ashok S."/>
            <person name="Ko Y."/>
            <person name="Park S."/>
        </authorList>
    </citation>
    <scope>NUCLEOTIDE SEQUENCE [LARGE SCALE GENOMIC DNA]</scope>
    <source>
        <strain evidence="2 3">Y19</strain>
    </source>
</reference>
<feature type="transmembrane region" description="Helical" evidence="1">
    <location>
        <begin position="12"/>
        <end position="31"/>
    </location>
</feature>
<feature type="transmembrane region" description="Helical" evidence="1">
    <location>
        <begin position="341"/>
        <end position="358"/>
    </location>
</feature>
<dbReference type="RefSeq" id="WP_046481490.1">
    <property type="nucleotide sequence ID" value="NZ_CP011132.1"/>
</dbReference>
<sequence>MNRFQANAVLKHLISYYMFIIFSVCCIVYYFQFVAVGIDSHEPIRGFFYPANIIDHYIYLENYENLKNGNVNFVGINNIGIAFVYYVYFSLLEFMGVDITPERLSLFLNLFVFFLCFISFKRIVRKLNLDAIVTWLFVFNCSFWYFAQLINKDVFTIFILFKLMEYALYNNKTGIFLIFLFSFFIRIQLPAIICVYLFFIYTKPTVRNLFIAYLSISIFNGYISRYQSLIIDESTLSDGLSAFIYQMNINYGIGSLLFNPVRLAQSLYSILSSFDFTYEYGIDVSKLKNIPQVIIFIILSPWIIRVYVRYNLFMKTKAKYVMAIVPAFFLVWLLNPTINSRYVMLIIPALILIGLYSLKFGKKIIYENIDNKLSLSSKHNSTLL</sequence>
<name>A0A0F6RFD7_CITAM</name>
<feature type="transmembrane region" description="Helical" evidence="1">
    <location>
        <begin position="129"/>
        <end position="147"/>
    </location>
</feature>
<feature type="transmembrane region" description="Helical" evidence="1">
    <location>
        <begin position="73"/>
        <end position="92"/>
    </location>
</feature>
<keyword evidence="1" id="KW-0812">Transmembrane</keyword>
<dbReference type="AlphaFoldDB" id="A0A0F6RFD7"/>
<feature type="transmembrane region" description="Helical" evidence="1">
    <location>
        <begin position="290"/>
        <end position="308"/>
    </location>
</feature>
<feature type="transmembrane region" description="Helical" evidence="1">
    <location>
        <begin position="206"/>
        <end position="223"/>
    </location>
</feature>
<organism evidence="2 3">
    <name type="scientific">Citrobacter amalonaticus Y19</name>
    <dbReference type="NCBI Taxonomy" id="1261127"/>
    <lineage>
        <taxon>Bacteria</taxon>
        <taxon>Pseudomonadati</taxon>
        <taxon>Pseudomonadota</taxon>
        <taxon>Gammaproteobacteria</taxon>
        <taxon>Enterobacterales</taxon>
        <taxon>Enterobacteriaceae</taxon>
        <taxon>Citrobacter</taxon>
    </lineage>
</organism>
<evidence type="ECO:0000313" key="3">
    <source>
        <dbReference type="Proteomes" id="UP000034085"/>
    </source>
</evidence>
<keyword evidence="1" id="KW-1133">Transmembrane helix</keyword>
<dbReference type="HOGENOM" id="CLU_719052_0_0_6"/>
<keyword evidence="1" id="KW-0472">Membrane</keyword>
<dbReference type="EMBL" id="CP011132">
    <property type="protein sequence ID" value="AKE59068.1"/>
    <property type="molecule type" value="Genomic_DNA"/>
</dbReference>
<feature type="transmembrane region" description="Helical" evidence="1">
    <location>
        <begin position="104"/>
        <end position="123"/>
    </location>
</feature>
<gene>
    <name evidence="2" type="ORF">F384_10970</name>
</gene>
<accession>A0A0F6RFD7</accession>